<dbReference type="GO" id="GO:0005794">
    <property type="term" value="C:Golgi apparatus"/>
    <property type="evidence" value="ECO:0000318"/>
    <property type="project" value="GO_Central"/>
</dbReference>
<evidence type="ECO:0000256" key="1">
    <source>
        <dbReference type="ARBA" id="ARBA00022741"/>
    </source>
</evidence>
<dbReference type="GO" id="GO:0006891">
    <property type="term" value="P:intra-Golgi vesicle-mediated transport"/>
    <property type="evidence" value="ECO:0000318"/>
    <property type="project" value="GO_Central"/>
</dbReference>
<dbReference type="SMART" id="SM00174">
    <property type="entry name" value="RHO"/>
    <property type="match status" value="1"/>
</dbReference>
<dbReference type="Pfam" id="PF00071">
    <property type="entry name" value="Ras"/>
    <property type="match status" value="1"/>
</dbReference>
<dbReference type="PROSITE" id="PS51421">
    <property type="entry name" value="RAS"/>
    <property type="match status" value="1"/>
</dbReference>
<dbReference type="GO" id="GO:0042147">
    <property type="term" value="P:retrograde transport, endosome to Golgi"/>
    <property type="evidence" value="ECO:0000318"/>
    <property type="project" value="GO_Central"/>
</dbReference>
<dbReference type="OrthoDB" id="10263080at2759"/>
<dbReference type="Proteomes" id="UP000001542">
    <property type="component" value="Unassembled WGS sequence"/>
</dbReference>
<dbReference type="SMART" id="SM00173">
    <property type="entry name" value="RAS"/>
    <property type="match status" value="1"/>
</dbReference>
<dbReference type="GO" id="GO:0005829">
    <property type="term" value="C:cytosol"/>
    <property type="evidence" value="ECO:0007669"/>
    <property type="project" value="GOC"/>
</dbReference>
<dbReference type="PANTHER" id="PTHR47978">
    <property type="match status" value="1"/>
</dbReference>
<dbReference type="PROSITE" id="PS51419">
    <property type="entry name" value="RAB"/>
    <property type="match status" value="1"/>
</dbReference>
<dbReference type="KEGG" id="tva:4758787"/>
<dbReference type="GO" id="GO:0003924">
    <property type="term" value="F:GTPase activity"/>
    <property type="evidence" value="ECO:0000318"/>
    <property type="project" value="GO_Central"/>
</dbReference>
<dbReference type="SMART" id="SM00175">
    <property type="entry name" value="RAB"/>
    <property type="match status" value="1"/>
</dbReference>
<keyword evidence="3" id="KW-1185">Reference proteome</keyword>
<dbReference type="EMBL" id="DS113583">
    <property type="protein sequence ID" value="EAY00957.1"/>
    <property type="molecule type" value="Genomic_DNA"/>
</dbReference>
<accession>A2F278</accession>
<dbReference type="InterPro" id="IPR001806">
    <property type="entry name" value="Small_GTPase"/>
</dbReference>
<dbReference type="GO" id="GO:0012505">
    <property type="term" value="C:endomembrane system"/>
    <property type="evidence" value="ECO:0000318"/>
    <property type="project" value="GO_Central"/>
</dbReference>
<dbReference type="InterPro" id="IPR005225">
    <property type="entry name" value="Small_GTP-bd"/>
</dbReference>
<dbReference type="Gene3D" id="3.40.50.300">
    <property type="entry name" value="P-loop containing nucleotide triphosphate hydrolases"/>
    <property type="match status" value="1"/>
</dbReference>
<dbReference type="eggNOG" id="KOG0094">
    <property type="taxonomic scope" value="Eukaryota"/>
</dbReference>
<dbReference type="PRINTS" id="PR00449">
    <property type="entry name" value="RASTRNSFRMNG"/>
</dbReference>
<protein>
    <submittedName>
        <fullName evidence="2">Ras family protein</fullName>
    </submittedName>
</protein>
<dbReference type="AlphaFoldDB" id="A2F278"/>
<dbReference type="SMR" id="A2F278"/>
<dbReference type="CDD" id="cd00154">
    <property type="entry name" value="Rab"/>
    <property type="match status" value="1"/>
</dbReference>
<dbReference type="NCBIfam" id="TIGR00231">
    <property type="entry name" value="small_GTP"/>
    <property type="match status" value="1"/>
</dbReference>
<evidence type="ECO:0000313" key="2">
    <source>
        <dbReference type="EMBL" id="EAY00957.1"/>
    </source>
</evidence>
<dbReference type="InterPro" id="IPR027417">
    <property type="entry name" value="P-loop_NTPase"/>
</dbReference>
<dbReference type="VEuPathDB" id="TrichDB:TVAGG3_0496350"/>
<dbReference type="RefSeq" id="XP_001313874.1">
    <property type="nucleotide sequence ID" value="XM_001313872.1"/>
</dbReference>
<dbReference type="VEuPathDB" id="TrichDB:TVAG_381740"/>
<evidence type="ECO:0000313" key="3">
    <source>
        <dbReference type="Proteomes" id="UP000001542"/>
    </source>
</evidence>
<sequence length="196" mass="21668">MEPSTSQVKGKVVFVGDASVGKTSLIYHYNQTKGNPLPTVGANSVPCTVPIEGKTVSLNIWDTAGQENFQCLVPMFARCSNAAIIVYDSTNKQSFDNIALWYKYAIEESNVPNVIIVSNKSDLESVITAEEIHSMKEKYNCPLFFTSAITGSNVDILFREIAEIVDKEQSKDANRAIDQPINFSNKLDSDQKKKCC</sequence>
<dbReference type="OMA" id="VENTWSE"/>
<keyword evidence="1" id="KW-0547">Nucleotide-binding</keyword>
<proteinExistence type="predicted"/>
<dbReference type="STRING" id="5722.A2F278"/>
<name>A2F278_TRIV3</name>
<dbReference type="FunFam" id="3.40.50.300:FF:001204">
    <property type="entry name" value="Small GTP-binding protein, putative"/>
    <property type="match status" value="1"/>
</dbReference>
<dbReference type="GO" id="GO:0006890">
    <property type="term" value="P:retrograde vesicle-mediated transport, Golgi to endoplasmic reticulum"/>
    <property type="evidence" value="ECO:0000318"/>
    <property type="project" value="GO_Central"/>
</dbReference>
<dbReference type="SUPFAM" id="SSF52540">
    <property type="entry name" value="P-loop containing nucleoside triphosphate hydrolases"/>
    <property type="match status" value="1"/>
</dbReference>
<dbReference type="GO" id="GO:0005525">
    <property type="term" value="F:GTP binding"/>
    <property type="evidence" value="ECO:0007669"/>
    <property type="project" value="InterPro"/>
</dbReference>
<gene>
    <name evidence="2" type="ORF">TVAG_381740</name>
</gene>
<dbReference type="InParanoid" id="A2F278"/>
<organism evidence="2 3">
    <name type="scientific">Trichomonas vaginalis (strain ATCC PRA-98 / G3)</name>
    <dbReference type="NCBI Taxonomy" id="412133"/>
    <lineage>
        <taxon>Eukaryota</taxon>
        <taxon>Metamonada</taxon>
        <taxon>Parabasalia</taxon>
        <taxon>Trichomonadida</taxon>
        <taxon>Trichomonadidae</taxon>
        <taxon>Trichomonas</taxon>
    </lineage>
</organism>
<dbReference type="GO" id="GO:0006886">
    <property type="term" value="P:intracellular protein transport"/>
    <property type="evidence" value="ECO:0000318"/>
    <property type="project" value="GO_Central"/>
</dbReference>
<reference evidence="2" key="2">
    <citation type="journal article" date="2007" name="Science">
        <title>Draft genome sequence of the sexually transmitted pathogen Trichomonas vaginalis.</title>
        <authorList>
            <person name="Carlton J.M."/>
            <person name="Hirt R.P."/>
            <person name="Silva J.C."/>
            <person name="Delcher A.L."/>
            <person name="Schatz M."/>
            <person name="Zhao Q."/>
            <person name="Wortman J.R."/>
            <person name="Bidwell S.L."/>
            <person name="Alsmark U.C.M."/>
            <person name="Besteiro S."/>
            <person name="Sicheritz-Ponten T."/>
            <person name="Noel C.J."/>
            <person name="Dacks J.B."/>
            <person name="Foster P.G."/>
            <person name="Simillion C."/>
            <person name="Van de Peer Y."/>
            <person name="Miranda-Saavedra D."/>
            <person name="Barton G.J."/>
            <person name="Westrop G.D."/>
            <person name="Mueller S."/>
            <person name="Dessi D."/>
            <person name="Fiori P.L."/>
            <person name="Ren Q."/>
            <person name="Paulsen I."/>
            <person name="Zhang H."/>
            <person name="Bastida-Corcuera F.D."/>
            <person name="Simoes-Barbosa A."/>
            <person name="Brown M.T."/>
            <person name="Hayes R.D."/>
            <person name="Mukherjee M."/>
            <person name="Okumura C.Y."/>
            <person name="Schneider R."/>
            <person name="Smith A.J."/>
            <person name="Vanacova S."/>
            <person name="Villalvazo M."/>
            <person name="Haas B.J."/>
            <person name="Pertea M."/>
            <person name="Feldblyum T.V."/>
            <person name="Utterback T.R."/>
            <person name="Shu C.L."/>
            <person name="Osoegawa K."/>
            <person name="de Jong P.J."/>
            <person name="Hrdy I."/>
            <person name="Horvathova L."/>
            <person name="Zubacova Z."/>
            <person name="Dolezal P."/>
            <person name="Malik S.B."/>
            <person name="Logsdon J.M. Jr."/>
            <person name="Henze K."/>
            <person name="Gupta A."/>
            <person name="Wang C.C."/>
            <person name="Dunne R.L."/>
            <person name="Upcroft J.A."/>
            <person name="Upcroft P."/>
            <person name="White O."/>
            <person name="Salzberg S.L."/>
            <person name="Tang P."/>
            <person name="Chiu C.-H."/>
            <person name="Lee Y.-S."/>
            <person name="Embley T.M."/>
            <person name="Coombs G.H."/>
            <person name="Mottram J.C."/>
            <person name="Tachezy J."/>
            <person name="Fraser-Liggett C.M."/>
            <person name="Johnson P.J."/>
        </authorList>
    </citation>
    <scope>NUCLEOTIDE SEQUENCE [LARGE SCALE GENOMIC DNA]</scope>
    <source>
        <strain evidence="2">G3</strain>
    </source>
</reference>
<reference evidence="2" key="1">
    <citation type="submission" date="2006-10" db="EMBL/GenBank/DDBJ databases">
        <authorList>
            <person name="Amadeo P."/>
            <person name="Zhao Q."/>
            <person name="Wortman J."/>
            <person name="Fraser-Liggett C."/>
            <person name="Carlton J."/>
        </authorList>
    </citation>
    <scope>NUCLEOTIDE SEQUENCE</scope>
    <source>
        <strain evidence="2">G3</strain>
    </source>
</reference>